<reference evidence="3" key="1">
    <citation type="journal article" date="2019" name="Int. J. Syst. Evol. Microbiol.">
        <title>The Global Catalogue of Microorganisms (GCM) 10K type strain sequencing project: providing services to taxonomists for standard genome sequencing and annotation.</title>
        <authorList>
            <consortium name="The Broad Institute Genomics Platform"/>
            <consortium name="The Broad Institute Genome Sequencing Center for Infectious Disease"/>
            <person name="Wu L."/>
            <person name="Ma J."/>
        </authorList>
    </citation>
    <scope>NUCLEOTIDE SEQUENCE [LARGE SCALE GENOMIC DNA]</scope>
    <source>
        <strain evidence="3">JCM 4855</strain>
    </source>
</reference>
<keyword evidence="3" id="KW-1185">Reference proteome</keyword>
<dbReference type="RefSeq" id="WP_268254978.1">
    <property type="nucleotide sequence ID" value="NZ_BMWA01000034.1"/>
</dbReference>
<dbReference type="EMBL" id="JBHSYM010000042">
    <property type="protein sequence ID" value="MFC7013992.1"/>
    <property type="molecule type" value="Genomic_DNA"/>
</dbReference>
<accession>A0ABW2E5A8</accession>
<gene>
    <name evidence="2" type="ORF">ACFQMH_20140</name>
</gene>
<organism evidence="2 3">
    <name type="scientific">Streptomyces viridiviolaceus</name>
    <dbReference type="NCBI Taxonomy" id="68282"/>
    <lineage>
        <taxon>Bacteria</taxon>
        <taxon>Bacillati</taxon>
        <taxon>Actinomycetota</taxon>
        <taxon>Actinomycetes</taxon>
        <taxon>Kitasatosporales</taxon>
        <taxon>Streptomycetaceae</taxon>
        <taxon>Streptomyces</taxon>
    </lineage>
</organism>
<evidence type="ECO:0000256" key="1">
    <source>
        <dbReference type="SAM" id="MobiDB-lite"/>
    </source>
</evidence>
<sequence>MAETRQRSTAGSPREARRQVADSALGHLPLVVLVCAARADRVRR</sequence>
<proteinExistence type="predicted"/>
<evidence type="ECO:0000313" key="3">
    <source>
        <dbReference type="Proteomes" id="UP001596409"/>
    </source>
</evidence>
<name>A0ABW2E5A8_9ACTN</name>
<protein>
    <submittedName>
        <fullName evidence="2">Uncharacterized protein</fullName>
    </submittedName>
</protein>
<dbReference type="Proteomes" id="UP001596409">
    <property type="component" value="Unassembled WGS sequence"/>
</dbReference>
<evidence type="ECO:0000313" key="2">
    <source>
        <dbReference type="EMBL" id="MFC7013992.1"/>
    </source>
</evidence>
<feature type="region of interest" description="Disordered" evidence="1">
    <location>
        <begin position="1"/>
        <end position="21"/>
    </location>
</feature>
<comment type="caution">
    <text evidence="2">The sequence shown here is derived from an EMBL/GenBank/DDBJ whole genome shotgun (WGS) entry which is preliminary data.</text>
</comment>